<gene>
    <name evidence="5" type="ORF">cyc_03716</name>
</gene>
<dbReference type="VEuPathDB" id="ToxoDB:LOC34620366"/>
<dbReference type="InterPro" id="IPR021384">
    <property type="entry name" value="Mediator_Med21"/>
</dbReference>
<evidence type="ECO:0000256" key="3">
    <source>
        <dbReference type="ARBA" id="ARBA00023163"/>
    </source>
</evidence>
<dbReference type="InterPro" id="IPR037212">
    <property type="entry name" value="Med7/Med21-like"/>
</dbReference>
<dbReference type="Gene3D" id="6.10.280.10">
    <property type="entry name" value="Mediator complex, subunit Med21"/>
    <property type="match status" value="1"/>
</dbReference>
<proteinExistence type="predicted"/>
<evidence type="ECO:0000256" key="4">
    <source>
        <dbReference type="ARBA" id="ARBA00023242"/>
    </source>
</evidence>
<dbReference type="GeneID" id="34620366"/>
<evidence type="ECO:0000313" key="6">
    <source>
        <dbReference type="Proteomes" id="UP000095192"/>
    </source>
</evidence>
<accession>A0A1D3CXA7</accession>
<dbReference type="AlphaFoldDB" id="A0A1D3CXA7"/>
<dbReference type="GO" id="GO:0016592">
    <property type="term" value="C:mediator complex"/>
    <property type="evidence" value="ECO:0007669"/>
    <property type="project" value="InterPro"/>
</dbReference>
<comment type="subcellular location">
    <subcellularLocation>
        <location evidence="1">Nucleus</location>
    </subcellularLocation>
</comment>
<dbReference type="SUPFAM" id="SSF140718">
    <property type="entry name" value="Mediator hinge subcomplex-like"/>
    <property type="match status" value="1"/>
</dbReference>
<dbReference type="EMBL" id="JROU02001615">
    <property type="protein sequence ID" value="OEH75835.1"/>
    <property type="molecule type" value="Genomic_DNA"/>
</dbReference>
<reference evidence="5 6" key="1">
    <citation type="journal article" date="2016" name="BMC Genomics">
        <title>Comparative genomics reveals Cyclospora cayetanensis possesses coccidia-like metabolism and invasion components but unique surface antigens.</title>
        <authorList>
            <person name="Liu S."/>
            <person name="Wang L."/>
            <person name="Zheng H."/>
            <person name="Xu Z."/>
            <person name="Roellig D.M."/>
            <person name="Li N."/>
            <person name="Frace M.A."/>
            <person name="Tang K."/>
            <person name="Arrowood M.J."/>
            <person name="Moss D.M."/>
            <person name="Zhang L."/>
            <person name="Feng Y."/>
            <person name="Xiao L."/>
        </authorList>
    </citation>
    <scope>NUCLEOTIDE SEQUENCE [LARGE SCALE GENOMIC DNA]</scope>
    <source>
        <strain evidence="5 6">CHN_HEN01</strain>
    </source>
</reference>
<protein>
    <submittedName>
        <fullName evidence="5">Uncharacterized protein</fullName>
    </submittedName>
</protein>
<keyword evidence="6" id="KW-1185">Reference proteome</keyword>
<evidence type="ECO:0000313" key="5">
    <source>
        <dbReference type="EMBL" id="OEH75835.1"/>
    </source>
</evidence>
<evidence type="ECO:0000256" key="1">
    <source>
        <dbReference type="ARBA" id="ARBA00004123"/>
    </source>
</evidence>
<organism evidence="5 6">
    <name type="scientific">Cyclospora cayetanensis</name>
    <dbReference type="NCBI Taxonomy" id="88456"/>
    <lineage>
        <taxon>Eukaryota</taxon>
        <taxon>Sar</taxon>
        <taxon>Alveolata</taxon>
        <taxon>Apicomplexa</taxon>
        <taxon>Conoidasida</taxon>
        <taxon>Coccidia</taxon>
        <taxon>Eucoccidiorida</taxon>
        <taxon>Eimeriorina</taxon>
        <taxon>Eimeriidae</taxon>
        <taxon>Cyclospora</taxon>
    </lineage>
</organism>
<dbReference type="VEuPathDB" id="ToxoDB:cyc_03716"/>
<dbReference type="Proteomes" id="UP000095192">
    <property type="component" value="Unassembled WGS sequence"/>
</dbReference>
<keyword evidence="2" id="KW-0805">Transcription regulation</keyword>
<keyword evidence="4" id="KW-0539">Nucleus</keyword>
<dbReference type="Pfam" id="PF11221">
    <property type="entry name" value="Med21"/>
    <property type="match status" value="1"/>
</dbReference>
<evidence type="ECO:0000256" key="2">
    <source>
        <dbReference type="ARBA" id="ARBA00023015"/>
    </source>
</evidence>
<dbReference type="OrthoDB" id="346704at2759"/>
<sequence>MQPPFGSPPSLQAPPARDPVTKLQILLGNLLKHFTEVVAHLSEVAPPLSISGTMEDEGAEEILETPSSAIKGALTREQLNDFVLGCSHGVGSLVHLIEEEMEKLPEGIQTHEEIQDELRYLERENEIAAAELKHLVASVRHFRDAVRHAYREAATEGTSISID</sequence>
<comment type="caution">
    <text evidence="5">The sequence shown here is derived from an EMBL/GenBank/DDBJ whole genome shotgun (WGS) entry which is preliminary data.</text>
</comment>
<keyword evidence="3" id="KW-0804">Transcription</keyword>
<name>A0A1D3CXA7_9EIME</name>